<keyword evidence="4" id="KW-1185">Reference proteome</keyword>
<keyword evidence="1" id="KW-0472">Membrane</keyword>
<evidence type="ECO:0000259" key="2">
    <source>
        <dbReference type="Pfam" id="PF09990"/>
    </source>
</evidence>
<feature type="domain" description="DUF2231" evidence="2">
    <location>
        <begin position="22"/>
        <end position="158"/>
    </location>
</feature>
<dbReference type="InterPro" id="IPR019251">
    <property type="entry name" value="DUF2231_TM"/>
</dbReference>
<reference evidence="3 4" key="1">
    <citation type="submission" date="2023-07" db="EMBL/GenBank/DDBJ databases">
        <title>Comparative genomics of wheat-associated soil bacteria to identify genetic determinants of phenazine resistance.</title>
        <authorList>
            <person name="Mouncey N."/>
        </authorList>
    </citation>
    <scope>NUCLEOTIDE SEQUENCE [LARGE SCALE GENOMIC DNA]</scope>
    <source>
        <strain evidence="3 4">V3I3</strain>
    </source>
</reference>
<feature type="transmembrane region" description="Helical" evidence="1">
    <location>
        <begin position="21"/>
        <end position="43"/>
    </location>
</feature>
<name>A0ABU0R8T7_9MICO</name>
<evidence type="ECO:0000313" key="4">
    <source>
        <dbReference type="Proteomes" id="UP001239083"/>
    </source>
</evidence>
<evidence type="ECO:0000256" key="1">
    <source>
        <dbReference type="SAM" id="Phobius"/>
    </source>
</evidence>
<dbReference type="RefSeq" id="WP_307040198.1">
    <property type="nucleotide sequence ID" value="NZ_JAUSYY010000001.1"/>
</dbReference>
<sequence length="178" mass="18532">MDSNTPLQRAKQPRTALAGPYGHPFHPILVTIPIGTWVASLIFDLMGLGAADPTPFALGAQVLIAIGIIGALLAAIFGFIDFTGIASGTPAKRTALIHMSLNLGVVVLFAVNYFVRAASDHDEVNITGLVLTIIGLAALGVSGWLGGKLAYHYGVRVADEGTQAEGFRPAAGEGSRQR</sequence>
<protein>
    <submittedName>
        <fullName evidence="3">Membrane protein</fullName>
    </submittedName>
</protein>
<accession>A0ABU0R8T7</accession>
<gene>
    <name evidence="3" type="ORF">QFZ26_001176</name>
</gene>
<feature type="transmembrane region" description="Helical" evidence="1">
    <location>
        <begin position="95"/>
        <end position="114"/>
    </location>
</feature>
<proteinExistence type="predicted"/>
<comment type="caution">
    <text evidence="3">The sequence shown here is derived from an EMBL/GenBank/DDBJ whole genome shotgun (WGS) entry which is preliminary data.</text>
</comment>
<feature type="transmembrane region" description="Helical" evidence="1">
    <location>
        <begin position="126"/>
        <end position="146"/>
    </location>
</feature>
<evidence type="ECO:0000313" key="3">
    <source>
        <dbReference type="EMBL" id="MDQ0893621.1"/>
    </source>
</evidence>
<organism evidence="3 4">
    <name type="scientific">Agromyces ramosus</name>
    <dbReference type="NCBI Taxonomy" id="33879"/>
    <lineage>
        <taxon>Bacteria</taxon>
        <taxon>Bacillati</taxon>
        <taxon>Actinomycetota</taxon>
        <taxon>Actinomycetes</taxon>
        <taxon>Micrococcales</taxon>
        <taxon>Microbacteriaceae</taxon>
        <taxon>Agromyces</taxon>
    </lineage>
</organism>
<dbReference type="EMBL" id="JAUSYY010000001">
    <property type="protein sequence ID" value="MDQ0893621.1"/>
    <property type="molecule type" value="Genomic_DNA"/>
</dbReference>
<dbReference type="Pfam" id="PF09990">
    <property type="entry name" value="DUF2231"/>
    <property type="match status" value="1"/>
</dbReference>
<feature type="transmembrane region" description="Helical" evidence="1">
    <location>
        <begin position="63"/>
        <end position="83"/>
    </location>
</feature>
<keyword evidence="1" id="KW-0812">Transmembrane</keyword>
<dbReference type="Proteomes" id="UP001239083">
    <property type="component" value="Unassembled WGS sequence"/>
</dbReference>
<keyword evidence="1" id="KW-1133">Transmembrane helix</keyword>